<sequence length="302" mass="31991">MAGWERRVAPGRGFLLLCISTLHFSAWNPVASAELNTTSNTSLTSSPSVPEPSPISSTSMVSNLTANWTEDTPLTCPSFQCSGERCYQDEAYANDTVTCHNESHCELYRLNHTNYTAKCSSTCGSGNGTEMCVTNGSVSMSKCILECCNSSWCLQLNATAYGDLPPPTTTPAPTTTTPKPPPRNGKVCTTFSCNGDGCFKGKKSAADCIVGFDFCEMKKTGSNYVAGCSKFCKTASPACARGAAASCYQECCQATPKTSCLKLDGNVHFNGAGQVALAPLLKLLACGVGLLMHYRLSTFLQG</sequence>
<evidence type="ECO:0000313" key="4">
    <source>
        <dbReference type="Proteomes" id="UP000765507"/>
    </source>
</evidence>
<evidence type="ECO:0000256" key="2">
    <source>
        <dbReference type="SAM" id="SignalP"/>
    </source>
</evidence>
<keyword evidence="4" id="KW-1185">Reference proteome</keyword>
<dbReference type="Proteomes" id="UP000765507">
    <property type="component" value="Unassembled WGS sequence"/>
</dbReference>
<proteinExistence type="predicted"/>
<evidence type="ECO:0000256" key="1">
    <source>
        <dbReference type="SAM" id="MobiDB-lite"/>
    </source>
</evidence>
<dbReference type="AlphaFoldDB" id="A0A8T1SI58"/>
<evidence type="ECO:0000313" key="3">
    <source>
        <dbReference type="EMBL" id="KAG6928337.1"/>
    </source>
</evidence>
<feature type="signal peptide" evidence="2">
    <location>
        <begin position="1"/>
        <end position="33"/>
    </location>
</feature>
<reference evidence="3 4" key="1">
    <citation type="journal article" date="2020" name="G3 (Bethesda)">
        <title>Draft Genome of the Common Snapping Turtle, Chelydra serpentina, a Model for Phenotypic Plasticity in Reptiles.</title>
        <authorList>
            <person name="Das D."/>
            <person name="Singh S.K."/>
            <person name="Bierstedt J."/>
            <person name="Erickson A."/>
            <person name="Galli G.L.J."/>
            <person name="Crossley D.A. 2nd"/>
            <person name="Rhen T."/>
        </authorList>
    </citation>
    <scope>NUCLEOTIDE SEQUENCE [LARGE SCALE GENOMIC DNA]</scope>
    <source>
        <tissue evidence="3">Whole blood</tissue>
    </source>
</reference>
<gene>
    <name evidence="3" type="ORF">G0U57_008192</name>
</gene>
<comment type="caution">
    <text evidence="3">The sequence shown here is derived from an EMBL/GenBank/DDBJ whole genome shotgun (WGS) entry which is preliminary data.</text>
</comment>
<dbReference type="EMBL" id="JAHGAV010000219">
    <property type="protein sequence ID" value="KAG6928337.1"/>
    <property type="molecule type" value="Genomic_DNA"/>
</dbReference>
<name>A0A8T1SI58_CHESE</name>
<feature type="region of interest" description="Disordered" evidence="1">
    <location>
        <begin position="38"/>
        <end position="57"/>
    </location>
</feature>
<dbReference type="OrthoDB" id="9947586at2759"/>
<feature type="chain" id="PRO_5035803635" evidence="2">
    <location>
        <begin position="34"/>
        <end position="302"/>
    </location>
</feature>
<accession>A0A8T1SI58</accession>
<organism evidence="3 4">
    <name type="scientific">Chelydra serpentina</name>
    <name type="common">Snapping turtle</name>
    <name type="synonym">Testudo serpentina</name>
    <dbReference type="NCBI Taxonomy" id="8475"/>
    <lineage>
        <taxon>Eukaryota</taxon>
        <taxon>Metazoa</taxon>
        <taxon>Chordata</taxon>
        <taxon>Craniata</taxon>
        <taxon>Vertebrata</taxon>
        <taxon>Euteleostomi</taxon>
        <taxon>Archelosauria</taxon>
        <taxon>Testudinata</taxon>
        <taxon>Testudines</taxon>
        <taxon>Cryptodira</taxon>
        <taxon>Durocryptodira</taxon>
        <taxon>Americhelydia</taxon>
        <taxon>Chelydroidea</taxon>
        <taxon>Chelydridae</taxon>
        <taxon>Chelydra</taxon>
    </lineage>
</organism>
<keyword evidence="2" id="KW-0732">Signal</keyword>
<protein>
    <submittedName>
        <fullName evidence="3">Uncharacterized protein</fullName>
    </submittedName>
</protein>